<dbReference type="Pfam" id="PF08543">
    <property type="entry name" value="Phos_pyr_kin"/>
    <property type="match status" value="2"/>
</dbReference>
<dbReference type="GO" id="GO:0009228">
    <property type="term" value="P:thiamine biosynthetic process"/>
    <property type="evidence" value="ECO:0007669"/>
    <property type="project" value="InterPro"/>
</dbReference>
<keyword evidence="4" id="KW-1185">Reference proteome</keyword>
<dbReference type="InterPro" id="IPR029056">
    <property type="entry name" value="Ribokinase-like"/>
</dbReference>
<dbReference type="InterPro" id="IPR004305">
    <property type="entry name" value="Thiaminase-2/PQQC"/>
</dbReference>
<name>A0A2N3NLA3_9PEZI</name>
<accession>A0A2N3NLA3</accession>
<dbReference type="FunFam" id="1.20.910.10:FF:000003">
    <property type="entry name" value="Hydroxymethylpyrimidine/phosphomethylpyrimidine kinase THI20"/>
    <property type="match status" value="1"/>
</dbReference>
<dbReference type="Pfam" id="PF03070">
    <property type="entry name" value="TENA_THI-4"/>
    <property type="match status" value="1"/>
</dbReference>
<dbReference type="PANTHER" id="PTHR20858:SF17">
    <property type="entry name" value="HYDROXYMETHYLPYRIMIDINE_PHOSPHOMETHYLPYRIMIDINE KINASE THI20-RELATED"/>
    <property type="match status" value="1"/>
</dbReference>
<dbReference type="CDD" id="cd19367">
    <property type="entry name" value="TenA_C_ScTHI20-like"/>
    <property type="match status" value="1"/>
</dbReference>
<dbReference type="SUPFAM" id="SSF53613">
    <property type="entry name" value="Ribokinase-like"/>
    <property type="match status" value="1"/>
</dbReference>
<dbReference type="STRING" id="41688.A0A2N3NLA3"/>
<dbReference type="CDD" id="cd01169">
    <property type="entry name" value="HMPP_kinase"/>
    <property type="match status" value="1"/>
</dbReference>
<feature type="domain" description="Pyridoxamine kinase/Phosphomethylpyrimidine kinase" evidence="2">
    <location>
        <begin position="15"/>
        <end position="241"/>
    </location>
</feature>
<dbReference type="EMBL" id="NLAX01000001">
    <property type="protein sequence ID" value="PKS13236.1"/>
    <property type="molecule type" value="Genomic_DNA"/>
</dbReference>
<feature type="domain" description="Thiaminase-2/PQQC" evidence="1">
    <location>
        <begin position="331"/>
        <end position="528"/>
    </location>
</feature>
<dbReference type="GO" id="GO:0008972">
    <property type="term" value="F:phosphomethylpyrimidine kinase activity"/>
    <property type="evidence" value="ECO:0007669"/>
    <property type="project" value="InterPro"/>
</dbReference>
<dbReference type="VEuPathDB" id="FungiDB:jhhlp_000007"/>
<evidence type="ECO:0000259" key="2">
    <source>
        <dbReference type="Pfam" id="PF08543"/>
    </source>
</evidence>
<reference evidence="3 4" key="1">
    <citation type="journal article" date="2017" name="G3 (Bethesda)">
        <title>First Draft Genome Sequence of the Pathogenic Fungus Lomentospora prolificans (Formerly Scedosporium prolificans).</title>
        <authorList>
            <person name="Luo R."/>
            <person name="Zimin A."/>
            <person name="Workman R."/>
            <person name="Fan Y."/>
            <person name="Pertea G."/>
            <person name="Grossman N."/>
            <person name="Wear M.P."/>
            <person name="Jia B."/>
            <person name="Miller H."/>
            <person name="Casadevall A."/>
            <person name="Timp W."/>
            <person name="Zhang S.X."/>
            <person name="Salzberg S.L."/>
        </authorList>
    </citation>
    <scope>NUCLEOTIDE SEQUENCE [LARGE SCALE GENOMIC DNA]</scope>
    <source>
        <strain evidence="3 4">JHH-5317</strain>
    </source>
</reference>
<dbReference type="SUPFAM" id="SSF48613">
    <property type="entry name" value="Heme oxygenase-like"/>
    <property type="match status" value="1"/>
</dbReference>
<gene>
    <name evidence="3" type="ORF">jhhlp_000007</name>
</gene>
<dbReference type="PANTHER" id="PTHR20858">
    <property type="entry name" value="PHOSPHOMETHYLPYRIMIDINE KINASE"/>
    <property type="match status" value="1"/>
</dbReference>
<dbReference type="GO" id="GO:0008902">
    <property type="term" value="F:hydroxymethylpyrimidine kinase activity"/>
    <property type="evidence" value="ECO:0007669"/>
    <property type="project" value="TreeGrafter"/>
</dbReference>
<evidence type="ECO:0000259" key="1">
    <source>
        <dbReference type="Pfam" id="PF03070"/>
    </source>
</evidence>
<dbReference type="FunCoup" id="A0A2N3NLA3">
    <property type="interactions" value="661"/>
</dbReference>
<dbReference type="Gene3D" id="3.40.1190.20">
    <property type="match status" value="1"/>
</dbReference>
<dbReference type="NCBIfam" id="TIGR00097">
    <property type="entry name" value="HMP-P_kinase"/>
    <property type="match status" value="1"/>
</dbReference>
<organism evidence="3 4">
    <name type="scientific">Lomentospora prolificans</name>
    <dbReference type="NCBI Taxonomy" id="41688"/>
    <lineage>
        <taxon>Eukaryota</taxon>
        <taxon>Fungi</taxon>
        <taxon>Dikarya</taxon>
        <taxon>Ascomycota</taxon>
        <taxon>Pezizomycotina</taxon>
        <taxon>Sordariomycetes</taxon>
        <taxon>Hypocreomycetidae</taxon>
        <taxon>Microascales</taxon>
        <taxon>Microascaceae</taxon>
        <taxon>Lomentospora</taxon>
    </lineage>
</organism>
<dbReference type="Gene3D" id="1.20.910.10">
    <property type="entry name" value="Heme oxygenase-like"/>
    <property type="match status" value="1"/>
</dbReference>
<evidence type="ECO:0000313" key="4">
    <source>
        <dbReference type="Proteomes" id="UP000233524"/>
    </source>
</evidence>
<dbReference type="InterPro" id="IPR013749">
    <property type="entry name" value="PM/HMP-P_kinase-1"/>
</dbReference>
<protein>
    <recommendedName>
        <fullName evidence="5">Pyridoxamine kinase/Phosphomethylpyrimidine kinase domain-containing protein</fullName>
    </recommendedName>
</protein>
<sequence>MVVDSGRVLVIAGSDCSGGAGLEADQKTIAAHGCYAMAATTALTVQDTTAVYDIHPVPPEFVVKQIDICIKDIGTDAIKIGMLASEETARAVAKVLKSHNVENIVLDPVMISTSGSQLLPNEAVKAVAEGLVPQATIITPNLPEAKLLAEIVQDSSAPKEIESIEDVEKMAERIRCLGPKWVLLKGGHLPLTKDLTVAEPGVEGREPEYIVDVLCGEGQLIRIQSAYQESRNTHGTGCTLACKQDGTILAHPSETSPLTPFLEYTAAIASNLAKQCDVPSAVHAACRYIQPAIATAPGYGKGHGPLNHFHSCFQLPFSRGYFIEYLLSREDVKPVWDSFVHHPFVMGLGDGSLPLESFKGYIIQDYLYLIHFARAHALAAYKATNMKNISRSNEIVAHIFRESSLHIDYCKSFGISVEEIENTPEKQACTAYTRFLLDVGHSQDLLALQVALAPCTLGYGAVAKMLYNHPNTKKDAKDNIYWTWIENYVAEDYVEATRIASEQLESEVGRQTPERIEELVQIFIQGTQVSRPHIVGSVIAD</sequence>
<dbReference type="OrthoDB" id="10028886at2759"/>
<dbReference type="GO" id="GO:0005829">
    <property type="term" value="C:cytosol"/>
    <property type="evidence" value="ECO:0007669"/>
    <property type="project" value="TreeGrafter"/>
</dbReference>
<dbReference type="AlphaFoldDB" id="A0A2N3NLA3"/>
<dbReference type="InterPro" id="IPR004399">
    <property type="entry name" value="HMP/HMP-P_kinase_dom"/>
</dbReference>
<evidence type="ECO:0000313" key="3">
    <source>
        <dbReference type="EMBL" id="PKS13236.1"/>
    </source>
</evidence>
<proteinExistence type="predicted"/>
<feature type="domain" description="Pyridoxamine kinase/Phosphomethylpyrimidine kinase" evidence="2">
    <location>
        <begin position="264"/>
        <end position="307"/>
    </location>
</feature>
<dbReference type="Proteomes" id="UP000233524">
    <property type="component" value="Unassembled WGS sequence"/>
</dbReference>
<dbReference type="InterPro" id="IPR016084">
    <property type="entry name" value="Haem_Oase-like_multi-hlx"/>
</dbReference>
<comment type="caution">
    <text evidence="3">The sequence shown here is derived from an EMBL/GenBank/DDBJ whole genome shotgun (WGS) entry which is preliminary data.</text>
</comment>
<dbReference type="InParanoid" id="A0A2N3NLA3"/>
<evidence type="ECO:0008006" key="5">
    <source>
        <dbReference type="Google" id="ProtNLM"/>
    </source>
</evidence>